<dbReference type="EMBL" id="JARK01001338">
    <property type="protein sequence ID" value="EYC33578.1"/>
    <property type="molecule type" value="Genomic_DNA"/>
</dbReference>
<evidence type="ECO:0000313" key="1">
    <source>
        <dbReference type="EMBL" id="EYC33578.1"/>
    </source>
</evidence>
<protein>
    <submittedName>
        <fullName evidence="1">Uncharacterized protein</fullName>
    </submittedName>
</protein>
<name>A0A016W3N9_9BILA</name>
<dbReference type="Proteomes" id="UP000024635">
    <property type="component" value="Unassembled WGS sequence"/>
</dbReference>
<dbReference type="AlphaFoldDB" id="A0A016W3N9"/>
<sequence>MFRVLLHKTRQIWKALSITGNATKTCFAYNKWRDLPHLGSLPSAGKIAETDSENNNEINNNGVKIAMKTTYTNNKNNNNNKKQKKNN</sequence>
<comment type="caution">
    <text evidence="1">The sequence shown here is derived from an EMBL/GenBank/DDBJ whole genome shotgun (WGS) entry which is preliminary data.</text>
</comment>
<reference evidence="2" key="1">
    <citation type="journal article" date="2015" name="Nat. Genet.">
        <title>The genome and transcriptome of the zoonotic hookworm Ancylostoma ceylanicum identify infection-specific gene families.</title>
        <authorList>
            <person name="Schwarz E.M."/>
            <person name="Hu Y."/>
            <person name="Antoshechkin I."/>
            <person name="Miller M.M."/>
            <person name="Sternberg P.W."/>
            <person name="Aroian R.V."/>
        </authorList>
    </citation>
    <scope>NUCLEOTIDE SEQUENCE</scope>
    <source>
        <strain evidence="2">HY135</strain>
    </source>
</reference>
<keyword evidence="2" id="KW-1185">Reference proteome</keyword>
<evidence type="ECO:0000313" key="2">
    <source>
        <dbReference type="Proteomes" id="UP000024635"/>
    </source>
</evidence>
<accession>A0A016W3N9</accession>
<organism evidence="1 2">
    <name type="scientific">Ancylostoma ceylanicum</name>
    <dbReference type="NCBI Taxonomy" id="53326"/>
    <lineage>
        <taxon>Eukaryota</taxon>
        <taxon>Metazoa</taxon>
        <taxon>Ecdysozoa</taxon>
        <taxon>Nematoda</taxon>
        <taxon>Chromadorea</taxon>
        <taxon>Rhabditida</taxon>
        <taxon>Rhabditina</taxon>
        <taxon>Rhabditomorpha</taxon>
        <taxon>Strongyloidea</taxon>
        <taxon>Ancylostomatidae</taxon>
        <taxon>Ancylostomatinae</taxon>
        <taxon>Ancylostoma</taxon>
    </lineage>
</organism>
<proteinExistence type="predicted"/>
<gene>
    <name evidence="1" type="primary">Acey_s0002.g874</name>
    <name evidence="1" type="ORF">Y032_0002g874</name>
</gene>